<feature type="compositionally biased region" description="Polar residues" evidence="1">
    <location>
        <begin position="37"/>
        <end position="46"/>
    </location>
</feature>
<evidence type="ECO:0000313" key="2">
    <source>
        <dbReference type="EMBL" id="JAD80277.1"/>
    </source>
</evidence>
<reference evidence="2" key="2">
    <citation type="journal article" date="2015" name="Data Brief">
        <title>Shoot transcriptome of the giant reed, Arundo donax.</title>
        <authorList>
            <person name="Barrero R.A."/>
            <person name="Guerrero F.D."/>
            <person name="Moolhuijzen P."/>
            <person name="Goolsby J.A."/>
            <person name="Tidwell J."/>
            <person name="Bellgard S.E."/>
            <person name="Bellgard M.I."/>
        </authorList>
    </citation>
    <scope>NUCLEOTIDE SEQUENCE</scope>
    <source>
        <tissue evidence="2">Shoot tissue taken approximately 20 cm above the soil surface</tissue>
    </source>
</reference>
<feature type="region of interest" description="Disordered" evidence="1">
    <location>
        <begin position="24"/>
        <end position="49"/>
    </location>
</feature>
<name>A0A0A9D945_ARUDO</name>
<organism evidence="2">
    <name type="scientific">Arundo donax</name>
    <name type="common">Giant reed</name>
    <name type="synonym">Donax arundinaceus</name>
    <dbReference type="NCBI Taxonomy" id="35708"/>
    <lineage>
        <taxon>Eukaryota</taxon>
        <taxon>Viridiplantae</taxon>
        <taxon>Streptophyta</taxon>
        <taxon>Embryophyta</taxon>
        <taxon>Tracheophyta</taxon>
        <taxon>Spermatophyta</taxon>
        <taxon>Magnoliopsida</taxon>
        <taxon>Liliopsida</taxon>
        <taxon>Poales</taxon>
        <taxon>Poaceae</taxon>
        <taxon>PACMAD clade</taxon>
        <taxon>Arundinoideae</taxon>
        <taxon>Arundineae</taxon>
        <taxon>Arundo</taxon>
    </lineage>
</organism>
<accession>A0A0A9D945</accession>
<dbReference type="AlphaFoldDB" id="A0A0A9D945"/>
<evidence type="ECO:0000256" key="1">
    <source>
        <dbReference type="SAM" id="MobiDB-lite"/>
    </source>
</evidence>
<proteinExistence type="predicted"/>
<protein>
    <submittedName>
        <fullName evidence="2">Uncharacterized protein</fullName>
    </submittedName>
</protein>
<sequence>MLQVVEAPHETAIRRHMRALSIIRSHRRPSPMGGCPQYQSQHSTSKFVDEKGRCKGWGTEEAMELPHGMQG</sequence>
<reference evidence="2" key="1">
    <citation type="submission" date="2014-09" db="EMBL/GenBank/DDBJ databases">
        <authorList>
            <person name="Magalhaes I.L.F."/>
            <person name="Oliveira U."/>
            <person name="Santos F.R."/>
            <person name="Vidigal T.H.D.A."/>
            <person name="Brescovit A.D."/>
            <person name="Santos A.J."/>
        </authorList>
    </citation>
    <scope>NUCLEOTIDE SEQUENCE</scope>
    <source>
        <tissue evidence="2">Shoot tissue taken approximately 20 cm above the soil surface</tissue>
    </source>
</reference>
<dbReference type="EMBL" id="GBRH01217618">
    <property type="protein sequence ID" value="JAD80277.1"/>
    <property type="molecule type" value="Transcribed_RNA"/>
</dbReference>